<dbReference type="OrthoDB" id="149517at2"/>
<dbReference type="eggNOG" id="COG4932">
    <property type="taxonomic scope" value="Bacteria"/>
</dbReference>
<reference evidence="1 2" key="1">
    <citation type="submission" date="2007-08" db="EMBL/GenBank/DDBJ databases">
        <title>Complete sequence of Roseiflexus castenholzii DSM 13941.</title>
        <authorList>
            <consortium name="US DOE Joint Genome Institute"/>
            <person name="Copeland A."/>
            <person name="Lucas S."/>
            <person name="Lapidus A."/>
            <person name="Barry K."/>
            <person name="Glavina del Rio T."/>
            <person name="Dalin E."/>
            <person name="Tice H."/>
            <person name="Pitluck S."/>
            <person name="Thompson L.S."/>
            <person name="Brettin T."/>
            <person name="Bruce D."/>
            <person name="Detter J.C."/>
            <person name="Han C."/>
            <person name="Tapia R."/>
            <person name="Schmutz J."/>
            <person name="Larimer F."/>
            <person name="Land M."/>
            <person name="Hauser L."/>
            <person name="Kyrpides N."/>
            <person name="Mikhailova N."/>
            <person name="Bryant D.A."/>
            <person name="Hanada S."/>
            <person name="Tsukatani Y."/>
            <person name="Richardson P."/>
        </authorList>
    </citation>
    <scope>NUCLEOTIDE SEQUENCE [LARGE SCALE GENOMIC DNA]</scope>
    <source>
        <strain evidence="2">DSM 13941 / HLO8</strain>
    </source>
</reference>
<evidence type="ECO:0000313" key="2">
    <source>
        <dbReference type="Proteomes" id="UP000000263"/>
    </source>
</evidence>
<protein>
    <submittedName>
        <fullName evidence="1">Uncharacterized protein</fullName>
    </submittedName>
</protein>
<dbReference type="KEGG" id="rca:Rcas_3331"/>
<evidence type="ECO:0000313" key="1">
    <source>
        <dbReference type="EMBL" id="ABU59381.1"/>
    </source>
</evidence>
<gene>
    <name evidence="1" type="ordered locus">Rcas_3331</name>
</gene>
<keyword evidence="2" id="KW-1185">Reference proteome</keyword>
<dbReference type="HOGENOM" id="CLU_1115120_0_0_0"/>
<dbReference type="InterPro" id="IPR037257">
    <property type="entry name" value="T2SS_E_N_sf"/>
</dbReference>
<organism evidence="1 2">
    <name type="scientific">Roseiflexus castenholzii (strain DSM 13941 / HLO8)</name>
    <dbReference type="NCBI Taxonomy" id="383372"/>
    <lineage>
        <taxon>Bacteria</taxon>
        <taxon>Bacillati</taxon>
        <taxon>Chloroflexota</taxon>
        <taxon>Chloroflexia</taxon>
        <taxon>Chloroflexales</taxon>
        <taxon>Roseiflexineae</taxon>
        <taxon>Roseiflexaceae</taxon>
        <taxon>Roseiflexus</taxon>
    </lineage>
</organism>
<dbReference type="Proteomes" id="UP000000263">
    <property type="component" value="Chromosome"/>
</dbReference>
<name>A7NP85_ROSCS</name>
<proteinExistence type="predicted"/>
<dbReference type="AlphaFoldDB" id="A7NP85"/>
<sequence>MNDIRCPRPCPTVAAMRHDFHALRNHLAAGHRCVDAWLALAKLVTVPAHRLDCLARASALAPDDVELEIAYLEQRLNIDPGDAEAAGALRAARARRALIGHKPRLFKQMDASPTLGSILVQMGAITPQELEWLLEEQAAIRRRGEQMMFGDIAVARGKVTPETLARALMVQIQQRVENDGAPRALGEYLIANGLPPERLEQALTEQIYLRRIGRRETLGEILLRRRWVTRDQIERALAQQRQDALSLFR</sequence>
<dbReference type="SUPFAM" id="SSF160246">
    <property type="entry name" value="EspE N-terminal domain-like"/>
    <property type="match status" value="1"/>
</dbReference>
<dbReference type="STRING" id="383372.Rcas_3331"/>
<accession>A7NP85</accession>
<dbReference type="EMBL" id="CP000804">
    <property type="protein sequence ID" value="ABU59381.1"/>
    <property type="molecule type" value="Genomic_DNA"/>
</dbReference>